<organism evidence="2 3">
    <name type="scientific">Curvularia clavata</name>
    <dbReference type="NCBI Taxonomy" id="95742"/>
    <lineage>
        <taxon>Eukaryota</taxon>
        <taxon>Fungi</taxon>
        <taxon>Dikarya</taxon>
        <taxon>Ascomycota</taxon>
        <taxon>Pezizomycotina</taxon>
        <taxon>Dothideomycetes</taxon>
        <taxon>Pleosporomycetidae</taxon>
        <taxon>Pleosporales</taxon>
        <taxon>Pleosporineae</taxon>
        <taxon>Pleosporaceae</taxon>
        <taxon>Curvularia</taxon>
    </lineage>
</organism>
<sequence length="163" mass="17269">MKFSTITLFAAGLASTGVTAAPTSTDATDTSPNITKRGLWLKDQCFGEYGGNTIGGSTLWMLRNTWNNRFGGDFSGSLGALGIKGVCCWGQCLWVSSEGQGRNWSGDAWGDALSRLTSLVGGGKTGACGARINRDAYLVLKTAQHDRTPLVESERLPDPTPYA</sequence>
<dbReference type="Proteomes" id="UP001056012">
    <property type="component" value="Chromosome 2"/>
</dbReference>
<keyword evidence="1" id="KW-0732">Signal</keyword>
<evidence type="ECO:0008006" key="4">
    <source>
        <dbReference type="Google" id="ProtNLM"/>
    </source>
</evidence>
<dbReference type="AlphaFoldDB" id="A0A9Q8Z448"/>
<keyword evidence="3" id="KW-1185">Reference proteome</keyword>
<accession>A0A9Q8Z448</accession>
<name>A0A9Q8Z448_CURCL</name>
<reference evidence="2" key="1">
    <citation type="submission" date="2021-12" db="EMBL/GenBank/DDBJ databases">
        <title>Curvularia clavata genome.</title>
        <authorList>
            <person name="Cao Y."/>
        </authorList>
    </citation>
    <scope>NUCLEOTIDE SEQUENCE</scope>
    <source>
        <strain evidence="2">Yc1106</strain>
    </source>
</reference>
<dbReference type="OrthoDB" id="3658195at2759"/>
<dbReference type="VEuPathDB" id="FungiDB:yc1106_02619"/>
<proteinExistence type="predicted"/>
<dbReference type="EMBL" id="CP089275">
    <property type="protein sequence ID" value="USP75345.1"/>
    <property type="molecule type" value="Genomic_DNA"/>
</dbReference>
<protein>
    <recommendedName>
        <fullName evidence="4">Ecp2 effector protein domain-containing protein</fullName>
    </recommendedName>
</protein>
<gene>
    <name evidence="2" type="ORF">yc1106_02619</name>
</gene>
<evidence type="ECO:0000313" key="2">
    <source>
        <dbReference type="EMBL" id="USP75345.1"/>
    </source>
</evidence>
<feature type="chain" id="PRO_5040297038" description="Ecp2 effector protein domain-containing protein" evidence="1">
    <location>
        <begin position="21"/>
        <end position="163"/>
    </location>
</feature>
<evidence type="ECO:0000313" key="3">
    <source>
        <dbReference type="Proteomes" id="UP001056012"/>
    </source>
</evidence>
<evidence type="ECO:0000256" key="1">
    <source>
        <dbReference type="SAM" id="SignalP"/>
    </source>
</evidence>
<feature type="signal peptide" evidence="1">
    <location>
        <begin position="1"/>
        <end position="20"/>
    </location>
</feature>